<protein>
    <submittedName>
        <fullName evidence="1">Uncharacterized protein</fullName>
    </submittedName>
</protein>
<accession>A0AAD5S7F6</accession>
<evidence type="ECO:0000313" key="1">
    <source>
        <dbReference type="EMBL" id="KAJ3045294.1"/>
    </source>
</evidence>
<dbReference type="AlphaFoldDB" id="A0AAD5S7F6"/>
<comment type="caution">
    <text evidence="1">The sequence shown here is derived from an EMBL/GenBank/DDBJ whole genome shotgun (WGS) entry which is preliminary data.</text>
</comment>
<name>A0AAD5S7F6_9FUNG</name>
<keyword evidence="2" id="KW-1185">Reference proteome</keyword>
<organism evidence="1 2">
    <name type="scientific">Rhizophlyctis rosea</name>
    <dbReference type="NCBI Taxonomy" id="64517"/>
    <lineage>
        <taxon>Eukaryota</taxon>
        <taxon>Fungi</taxon>
        <taxon>Fungi incertae sedis</taxon>
        <taxon>Chytridiomycota</taxon>
        <taxon>Chytridiomycota incertae sedis</taxon>
        <taxon>Chytridiomycetes</taxon>
        <taxon>Rhizophlyctidales</taxon>
        <taxon>Rhizophlyctidaceae</taxon>
        <taxon>Rhizophlyctis</taxon>
    </lineage>
</organism>
<dbReference type="EMBL" id="JADGJD010001243">
    <property type="protein sequence ID" value="KAJ3045294.1"/>
    <property type="molecule type" value="Genomic_DNA"/>
</dbReference>
<gene>
    <name evidence="1" type="ORF">HK097_001258</name>
</gene>
<sequence>MRNLLEYATVLLSATNIFTVTPDEKPSNLLLRRQSTSNNAACDALVDAWTQAEWSGCQMPKKPITTEQELWESTDNLIIQKCSNPACYDVDKPFRPRLNSTCSKSYNANVRTPFAPSQNMSIPVSSLYPPIYPNGTELDMRTSFNCVKDPSGTQFCYSQFVRSVAQVQVKGSSMKDEDKKKALCNSCVWRVLDGAKGNTARKNRTMDIGGSSVVFPELNEELDPADVYPKYSGMVNSVCGSDWLSTAANGQAAFQSFGAATRMATAVSWTWIVVGAVGVGALSM</sequence>
<evidence type="ECO:0000313" key="2">
    <source>
        <dbReference type="Proteomes" id="UP001212841"/>
    </source>
</evidence>
<reference evidence="1" key="1">
    <citation type="submission" date="2020-05" db="EMBL/GenBank/DDBJ databases">
        <title>Phylogenomic resolution of chytrid fungi.</title>
        <authorList>
            <person name="Stajich J.E."/>
            <person name="Amses K."/>
            <person name="Simmons R."/>
            <person name="Seto K."/>
            <person name="Myers J."/>
            <person name="Bonds A."/>
            <person name="Quandt C.A."/>
            <person name="Barry K."/>
            <person name="Liu P."/>
            <person name="Grigoriev I."/>
            <person name="Longcore J.E."/>
            <person name="James T.Y."/>
        </authorList>
    </citation>
    <scope>NUCLEOTIDE SEQUENCE</scope>
    <source>
        <strain evidence="1">JEL0318</strain>
    </source>
</reference>
<proteinExistence type="predicted"/>
<dbReference type="Proteomes" id="UP001212841">
    <property type="component" value="Unassembled WGS sequence"/>
</dbReference>